<dbReference type="STRING" id="644295.Metev_1624"/>
<protein>
    <submittedName>
        <fullName evidence="2">Metallophosphoesterase</fullName>
    </submittedName>
</protein>
<dbReference type="EMBL" id="CP002069">
    <property type="protein sequence ID" value="ADI74466.1"/>
    <property type="molecule type" value="Genomic_DNA"/>
</dbReference>
<dbReference type="Gene3D" id="3.60.21.10">
    <property type="match status" value="1"/>
</dbReference>
<dbReference type="GeneID" id="9347266"/>
<accession>D7EAU9</accession>
<dbReference type="Pfam" id="PF00149">
    <property type="entry name" value="Metallophos"/>
    <property type="match status" value="1"/>
</dbReference>
<dbReference type="Proteomes" id="UP000000391">
    <property type="component" value="Chromosome"/>
</dbReference>
<evidence type="ECO:0000313" key="3">
    <source>
        <dbReference type="Proteomes" id="UP000000391"/>
    </source>
</evidence>
<gene>
    <name evidence="2" type="ordered locus">Metev_1624</name>
</gene>
<name>D7EAU9_METEZ</name>
<dbReference type="HOGENOM" id="CLU_041441_5_0_2"/>
<reference evidence="2 3" key="1">
    <citation type="submission" date="2010-06" db="EMBL/GenBank/DDBJ databases">
        <title>Complete sequence chromosome of Methanohalobium evestigatum Z-7303.</title>
        <authorList>
            <consortium name="US DOE Joint Genome Institute"/>
            <person name="Lucas S."/>
            <person name="Copeland A."/>
            <person name="Lapidus A."/>
            <person name="Cheng J.-F."/>
            <person name="Bruce D."/>
            <person name="Goodwin L."/>
            <person name="Pitluck S."/>
            <person name="Saunders E."/>
            <person name="Detter J.C."/>
            <person name="Han C."/>
            <person name="Tapia R."/>
            <person name="Land M."/>
            <person name="Hauser L."/>
            <person name="Kyrpides N."/>
            <person name="Mikhailova N."/>
            <person name="Sieprawska-Lupa M."/>
            <person name="Whitman W.B."/>
            <person name="Anderson I."/>
            <person name="Woyke T."/>
        </authorList>
    </citation>
    <scope>NUCLEOTIDE SEQUENCE [LARGE SCALE GENOMIC DNA]</scope>
    <source>
        <strain evidence="3">ATCC BAA-1072 / DSM 3721 / NBRC 107634 / OCM 161 / Z-7303</strain>
    </source>
</reference>
<dbReference type="InterPro" id="IPR029052">
    <property type="entry name" value="Metallo-depent_PP-like"/>
</dbReference>
<dbReference type="InterPro" id="IPR004843">
    <property type="entry name" value="Calcineurin-like_PHP"/>
</dbReference>
<dbReference type="AlphaFoldDB" id="D7EAU9"/>
<feature type="domain" description="Calcineurin-like phosphoesterase" evidence="1">
    <location>
        <begin position="1"/>
        <end position="172"/>
    </location>
</feature>
<dbReference type="OrthoDB" id="50367at2157"/>
<organism evidence="2 3">
    <name type="scientific">Methanohalobium evestigatum (strain ATCC BAA-1072 / DSM 3721 / NBRC 107634 / OCM 161 / Z-7303)</name>
    <dbReference type="NCBI Taxonomy" id="644295"/>
    <lineage>
        <taxon>Archaea</taxon>
        <taxon>Methanobacteriati</taxon>
        <taxon>Methanobacteriota</taxon>
        <taxon>Stenosarchaea group</taxon>
        <taxon>Methanomicrobia</taxon>
        <taxon>Methanosarcinales</taxon>
        <taxon>Methanosarcinaceae</taxon>
        <taxon>Methanohalobium</taxon>
    </lineage>
</organism>
<evidence type="ECO:0000259" key="1">
    <source>
        <dbReference type="Pfam" id="PF00149"/>
    </source>
</evidence>
<proteinExistence type="predicted"/>
<dbReference type="KEGG" id="mev:Metev_1624"/>
<keyword evidence="3" id="KW-1185">Reference proteome</keyword>
<dbReference type="GO" id="GO:0016787">
    <property type="term" value="F:hydrolase activity"/>
    <property type="evidence" value="ECO:0007669"/>
    <property type="project" value="InterPro"/>
</dbReference>
<dbReference type="SUPFAM" id="SSF56300">
    <property type="entry name" value="Metallo-dependent phosphatases"/>
    <property type="match status" value="1"/>
</dbReference>
<dbReference type="PANTHER" id="PTHR37523:SF1">
    <property type="entry name" value="CALCINEURIN-LIKE PHOSPHOESTERASE DOMAIN-CONTAINING PROTEIN"/>
    <property type="match status" value="1"/>
</dbReference>
<dbReference type="RefSeq" id="WP_013195031.1">
    <property type="nucleotide sequence ID" value="NC_014253.1"/>
</dbReference>
<evidence type="ECO:0000313" key="2">
    <source>
        <dbReference type="EMBL" id="ADI74466.1"/>
    </source>
</evidence>
<dbReference type="PANTHER" id="PTHR37523">
    <property type="entry name" value="METALLOPHOSPHOESTERASE"/>
    <property type="match status" value="1"/>
</dbReference>
<sequence>MRILAITDPHGNYSKIEPLLQKSGDIDLILIAGDLTNFGPDEKAEELVGMFEAPVLAVPGNCDPVSLPDVLDRLDVNLHNTTVTRDDVTFIGFGGSNPTPFNTPFELEEEEIEKHLENLVNSAEESGNITVLLTHAPPYCTLDEVSAGNVGCKSIIKFMDKVDLVVCGHIHEARGVMEHGKSVIVNPGMASDGYGALININKKTTPKIDVQIIKA</sequence>